<evidence type="ECO:0000259" key="1">
    <source>
        <dbReference type="SMART" id="SM00382"/>
    </source>
</evidence>
<dbReference type="Proteomes" id="UP000244930">
    <property type="component" value="Chromosome"/>
</dbReference>
<dbReference type="GO" id="GO:0016887">
    <property type="term" value="F:ATP hydrolysis activity"/>
    <property type="evidence" value="ECO:0007669"/>
    <property type="project" value="InterPro"/>
</dbReference>
<dbReference type="AlphaFoldDB" id="A0A2U8GMC4"/>
<dbReference type="CDD" id="cd00009">
    <property type="entry name" value="AAA"/>
    <property type="match status" value="1"/>
</dbReference>
<feature type="domain" description="AAA+ ATPase" evidence="1">
    <location>
        <begin position="34"/>
        <end position="212"/>
    </location>
</feature>
<name>A0A2U8GMC4_9RHOO</name>
<dbReference type="Gene3D" id="3.40.50.300">
    <property type="entry name" value="P-loop containing nucleotide triphosphate hydrolases"/>
    <property type="match status" value="1"/>
</dbReference>
<dbReference type="RefSeq" id="WP_108948470.1">
    <property type="nucleotide sequence ID" value="NZ_CP022187.1"/>
</dbReference>
<gene>
    <name evidence="2" type="ORF">CEW83_05645</name>
</gene>
<dbReference type="InterPro" id="IPR027417">
    <property type="entry name" value="P-loop_NTPase"/>
</dbReference>
<organism evidence="2 3">
    <name type="scientific">Parazoarcus communis</name>
    <dbReference type="NCBI Taxonomy" id="41977"/>
    <lineage>
        <taxon>Bacteria</taxon>
        <taxon>Pseudomonadati</taxon>
        <taxon>Pseudomonadota</taxon>
        <taxon>Betaproteobacteria</taxon>
        <taxon>Rhodocyclales</taxon>
        <taxon>Zoogloeaceae</taxon>
        <taxon>Parazoarcus</taxon>
    </lineage>
</organism>
<protein>
    <recommendedName>
        <fullName evidence="1">AAA+ ATPase domain-containing protein</fullName>
    </recommendedName>
</protein>
<accession>A0A2U8GMC4</accession>
<dbReference type="GO" id="GO:0005524">
    <property type="term" value="F:ATP binding"/>
    <property type="evidence" value="ECO:0007669"/>
    <property type="project" value="InterPro"/>
</dbReference>
<dbReference type="KEGG" id="acom:CEW83_05645"/>
<dbReference type="InterPro" id="IPR003959">
    <property type="entry name" value="ATPase_AAA_core"/>
</dbReference>
<evidence type="ECO:0000313" key="3">
    <source>
        <dbReference type="Proteomes" id="UP000244930"/>
    </source>
</evidence>
<dbReference type="InterPro" id="IPR003593">
    <property type="entry name" value="AAA+_ATPase"/>
</dbReference>
<reference evidence="2 3" key="1">
    <citation type="submission" date="2017-06" db="EMBL/GenBank/DDBJ databases">
        <title>Azoarcus.</title>
        <authorList>
            <person name="Woo J.-H."/>
            <person name="Kim H.-S."/>
        </authorList>
    </citation>
    <scope>NUCLEOTIDE SEQUENCE [LARGE SCALE GENOMIC DNA]</scope>
    <source>
        <strain evidence="2 3">TSPY31</strain>
    </source>
</reference>
<keyword evidence="3" id="KW-1185">Reference proteome</keyword>
<dbReference type="Pfam" id="PF07724">
    <property type="entry name" value="AAA_2"/>
    <property type="match status" value="1"/>
</dbReference>
<dbReference type="EMBL" id="CP022187">
    <property type="protein sequence ID" value="AWI74762.1"/>
    <property type="molecule type" value="Genomic_DNA"/>
</dbReference>
<proteinExistence type="predicted"/>
<dbReference type="SMART" id="SM00382">
    <property type="entry name" value="AAA"/>
    <property type="match status" value="1"/>
</dbReference>
<evidence type="ECO:0000313" key="2">
    <source>
        <dbReference type="EMBL" id="AWI74762.1"/>
    </source>
</evidence>
<dbReference type="SUPFAM" id="SSF52540">
    <property type="entry name" value="P-loop containing nucleoside triphosphate hydrolases"/>
    <property type="match status" value="1"/>
</dbReference>
<sequence>MARPSRYKQFAGNKSASYLATAATAEIVNLAVRLGRPILVEGEAGCGKTRLASAIAEELGLLDQLTVMTVKSTSQARDLLYRFDALRRLQDAQVPENTTARKVYPYIDLEPLGHAIREGKPGVVLIDEVDKADIDFPNDLLDVLDRFEFDIEDLPRNEDQECLSARGFGRHVSGPPKGVRPIVLITSNREKQLPEPFLRRCLYVQLDFPTDKAMLADIVAKNLKARLDAVSDELTAGAVERFMEIRKRGLELGMQKLPATSELVDWVRVLHWQGRKAEEISADRLGTSDQAILFKIRNDIERYRARTVDEAGD</sequence>